<dbReference type="Gene3D" id="1.10.630.10">
    <property type="entry name" value="Cytochrome P450"/>
    <property type="match status" value="1"/>
</dbReference>
<keyword evidence="1" id="KW-0472">Membrane</keyword>
<dbReference type="GO" id="GO:0020037">
    <property type="term" value="F:heme binding"/>
    <property type="evidence" value="ECO:0007669"/>
    <property type="project" value="InterPro"/>
</dbReference>
<feature type="transmembrane region" description="Helical" evidence="1">
    <location>
        <begin position="6"/>
        <end position="23"/>
    </location>
</feature>
<dbReference type="GO" id="GO:0004497">
    <property type="term" value="F:monooxygenase activity"/>
    <property type="evidence" value="ECO:0007669"/>
    <property type="project" value="InterPro"/>
</dbReference>
<keyword evidence="3" id="KW-1185">Reference proteome</keyword>
<proteinExistence type="predicted"/>
<organism evidence="2 3">
    <name type="scientific">Neoarthrinium moseri</name>
    <dbReference type="NCBI Taxonomy" id="1658444"/>
    <lineage>
        <taxon>Eukaryota</taxon>
        <taxon>Fungi</taxon>
        <taxon>Dikarya</taxon>
        <taxon>Ascomycota</taxon>
        <taxon>Pezizomycotina</taxon>
        <taxon>Sordariomycetes</taxon>
        <taxon>Xylariomycetidae</taxon>
        <taxon>Amphisphaeriales</taxon>
        <taxon>Apiosporaceae</taxon>
        <taxon>Neoarthrinium</taxon>
    </lineage>
</organism>
<dbReference type="EMBL" id="JAFIMR010000031">
    <property type="protein sequence ID" value="KAI1860424.1"/>
    <property type="molecule type" value="Genomic_DNA"/>
</dbReference>
<evidence type="ECO:0000313" key="3">
    <source>
        <dbReference type="Proteomes" id="UP000829685"/>
    </source>
</evidence>
<dbReference type="PANTHER" id="PTHR47582">
    <property type="entry name" value="P450, PUTATIVE (EUROFUNG)-RELATED"/>
    <property type="match status" value="1"/>
</dbReference>
<dbReference type="GO" id="GO:0016705">
    <property type="term" value="F:oxidoreductase activity, acting on paired donors, with incorporation or reduction of molecular oxygen"/>
    <property type="evidence" value="ECO:0007669"/>
    <property type="project" value="InterPro"/>
</dbReference>
<dbReference type="PANTHER" id="PTHR47582:SF1">
    <property type="entry name" value="P450, PUTATIVE (EUROFUNG)-RELATED"/>
    <property type="match status" value="1"/>
</dbReference>
<protein>
    <recommendedName>
        <fullName evidence="4">Cytochrome P450</fullName>
    </recommendedName>
</protein>
<evidence type="ECO:0000313" key="2">
    <source>
        <dbReference type="EMBL" id="KAI1860424.1"/>
    </source>
</evidence>
<feature type="transmembrane region" description="Helical" evidence="1">
    <location>
        <begin position="35"/>
        <end position="51"/>
    </location>
</feature>
<comment type="caution">
    <text evidence="2">The sequence shown here is derived from an EMBL/GenBank/DDBJ whole genome shotgun (WGS) entry which is preliminary data.</text>
</comment>
<gene>
    <name evidence="2" type="ORF">JX265_009823</name>
</gene>
<dbReference type="Proteomes" id="UP000829685">
    <property type="component" value="Unassembled WGS sequence"/>
</dbReference>
<dbReference type="AlphaFoldDB" id="A0A9P9WF33"/>
<dbReference type="GO" id="GO:0005506">
    <property type="term" value="F:iron ion binding"/>
    <property type="evidence" value="ECO:0007669"/>
    <property type="project" value="InterPro"/>
</dbReference>
<keyword evidence="1" id="KW-0812">Transmembrane</keyword>
<dbReference type="InterPro" id="IPR036396">
    <property type="entry name" value="Cyt_P450_sf"/>
</dbReference>
<keyword evidence="1" id="KW-1133">Transmembrane helix</keyword>
<name>A0A9P9WF33_9PEZI</name>
<dbReference type="SUPFAM" id="SSF48264">
    <property type="entry name" value="Cytochrome P450"/>
    <property type="match status" value="1"/>
</dbReference>
<evidence type="ECO:0000256" key="1">
    <source>
        <dbReference type="SAM" id="Phobius"/>
    </source>
</evidence>
<sequence length="284" mass="32195">MVIWMVASGIAATYVFFWALLHLPQDQSERQLVSTRILFISPLLGMIQWSMDCYSFMRKRYRDLPIYTMRIPGSRLFVVNSLDLIPVVQRHWRTLIFAPVQIKAAQAAMGVSKRTIAVMERDMVTEAGFVNGMIKTTHPTVSNGPGLDALNAKAFEVFDNILRELNTPTTVSLFKWIDQQIMRATTDAVYGPQNPMCDDTNLDAWHNCHPAIMFLMLDILPSTISFKSATRVREHLIKSFSKYYEGGSFHARKQCNCYDTAPPIDVCREGIRDSAIQGLSHILG</sequence>
<reference evidence="2" key="1">
    <citation type="submission" date="2021-03" db="EMBL/GenBank/DDBJ databases">
        <title>Revisited historic fungal species revealed as producer of novel bioactive compounds through whole genome sequencing and comparative genomics.</title>
        <authorList>
            <person name="Vignolle G.A."/>
            <person name="Hochenegger N."/>
            <person name="Mach R.L."/>
            <person name="Mach-Aigner A.R."/>
            <person name="Javad Rahimi M."/>
            <person name="Salim K.A."/>
            <person name="Chan C.M."/>
            <person name="Lim L.B.L."/>
            <person name="Cai F."/>
            <person name="Druzhinina I.S."/>
            <person name="U'Ren J.M."/>
            <person name="Derntl C."/>
        </authorList>
    </citation>
    <scope>NUCLEOTIDE SEQUENCE</scope>
    <source>
        <strain evidence="2">TUCIM 5799</strain>
    </source>
</reference>
<accession>A0A9P9WF33</accession>
<dbReference type="InterPro" id="IPR053007">
    <property type="entry name" value="CYP450_monoxygenase_sec-met"/>
</dbReference>
<evidence type="ECO:0008006" key="4">
    <source>
        <dbReference type="Google" id="ProtNLM"/>
    </source>
</evidence>